<evidence type="ECO:0000313" key="1">
    <source>
        <dbReference type="EMBL" id="SDG27619.1"/>
    </source>
</evidence>
<gene>
    <name evidence="1" type="ORF">SAMN05216571_10829</name>
</gene>
<organism evidence="1 2">
    <name type="scientific">Onishia taeanensis</name>
    <dbReference type="NCBI Taxonomy" id="284577"/>
    <lineage>
        <taxon>Bacteria</taxon>
        <taxon>Pseudomonadati</taxon>
        <taxon>Pseudomonadota</taxon>
        <taxon>Gammaproteobacteria</taxon>
        <taxon>Oceanospirillales</taxon>
        <taxon>Halomonadaceae</taxon>
        <taxon>Onishia</taxon>
    </lineage>
</organism>
<keyword evidence="2" id="KW-1185">Reference proteome</keyword>
<evidence type="ECO:0000313" key="2">
    <source>
        <dbReference type="Proteomes" id="UP000198641"/>
    </source>
</evidence>
<dbReference type="STRING" id="284577.SAMN05216571_10829"/>
<dbReference type="RefSeq" id="WP_092526038.1">
    <property type="nucleotide sequence ID" value="NZ_FNCI01000008.1"/>
</dbReference>
<dbReference type="Proteomes" id="UP000198641">
    <property type="component" value="Unassembled WGS sequence"/>
</dbReference>
<dbReference type="OrthoDB" id="6169388at2"/>
<reference evidence="1 2" key="1">
    <citation type="submission" date="2016-10" db="EMBL/GenBank/DDBJ databases">
        <authorList>
            <person name="de Groot N.N."/>
        </authorList>
    </citation>
    <scope>NUCLEOTIDE SEQUENCE [LARGE SCALE GENOMIC DNA]</scope>
    <source>
        <strain evidence="1 2">BH539</strain>
    </source>
</reference>
<sequence length="94" mass="10447">MQCECRKDLEAKLRDHVTAQLPEGHEGFDAKLEGYGFGIDQETMSMTSILMIPYKGEVMVPKKTGSGMKRQKINTSVRARFCPFCGAATESKEA</sequence>
<dbReference type="AlphaFoldDB" id="A0A1G7SYW9"/>
<name>A0A1G7SYW9_9GAMM</name>
<proteinExistence type="predicted"/>
<protein>
    <submittedName>
        <fullName evidence="1">Uncharacterized protein</fullName>
    </submittedName>
</protein>
<accession>A0A1G7SYW9</accession>
<dbReference type="EMBL" id="FNCI01000008">
    <property type="protein sequence ID" value="SDG27619.1"/>
    <property type="molecule type" value="Genomic_DNA"/>
</dbReference>